<keyword evidence="3" id="KW-1185">Reference proteome</keyword>
<feature type="compositionally biased region" description="Low complexity" evidence="1">
    <location>
        <begin position="32"/>
        <end position="43"/>
    </location>
</feature>
<comment type="caution">
    <text evidence="2">The sequence shown here is derived from an EMBL/GenBank/DDBJ whole genome shotgun (WGS) entry which is preliminary data.</text>
</comment>
<dbReference type="Proteomes" id="UP001396334">
    <property type="component" value="Unassembled WGS sequence"/>
</dbReference>
<gene>
    <name evidence="2" type="ORF">V6N11_045211</name>
</gene>
<dbReference type="EMBL" id="JBBPBN010000160">
    <property type="protein sequence ID" value="KAK8974646.1"/>
    <property type="molecule type" value="Genomic_DNA"/>
</dbReference>
<name>A0ABR2NEP6_9ROSI</name>
<protein>
    <submittedName>
        <fullName evidence="2">Uncharacterized protein</fullName>
    </submittedName>
</protein>
<evidence type="ECO:0000313" key="2">
    <source>
        <dbReference type="EMBL" id="KAK8974646.1"/>
    </source>
</evidence>
<sequence>MEGLVLHFVLLREAIVNPGKCNPRDSQSLPGNNNNTINISATSNHHRRRLSLTGASLFPRDSDDNLDLFSLASPNEISDVKRRLSLESVNVKDGLVDLLSSTDGEKHDYDW</sequence>
<proteinExistence type="predicted"/>
<feature type="region of interest" description="Disordered" evidence="1">
    <location>
        <begin position="20"/>
        <end position="44"/>
    </location>
</feature>
<accession>A0ABR2NEP6</accession>
<reference evidence="2 3" key="1">
    <citation type="journal article" date="2024" name="G3 (Bethesda)">
        <title>Genome assembly of Hibiscus sabdariffa L. provides insights into metabolisms of medicinal natural products.</title>
        <authorList>
            <person name="Kim T."/>
        </authorList>
    </citation>
    <scope>NUCLEOTIDE SEQUENCE [LARGE SCALE GENOMIC DNA]</scope>
    <source>
        <strain evidence="2">TK-2024</strain>
        <tissue evidence="2">Old leaves</tissue>
    </source>
</reference>
<organism evidence="2 3">
    <name type="scientific">Hibiscus sabdariffa</name>
    <name type="common">roselle</name>
    <dbReference type="NCBI Taxonomy" id="183260"/>
    <lineage>
        <taxon>Eukaryota</taxon>
        <taxon>Viridiplantae</taxon>
        <taxon>Streptophyta</taxon>
        <taxon>Embryophyta</taxon>
        <taxon>Tracheophyta</taxon>
        <taxon>Spermatophyta</taxon>
        <taxon>Magnoliopsida</taxon>
        <taxon>eudicotyledons</taxon>
        <taxon>Gunneridae</taxon>
        <taxon>Pentapetalae</taxon>
        <taxon>rosids</taxon>
        <taxon>malvids</taxon>
        <taxon>Malvales</taxon>
        <taxon>Malvaceae</taxon>
        <taxon>Malvoideae</taxon>
        <taxon>Hibiscus</taxon>
    </lineage>
</organism>
<evidence type="ECO:0000313" key="3">
    <source>
        <dbReference type="Proteomes" id="UP001396334"/>
    </source>
</evidence>
<evidence type="ECO:0000256" key="1">
    <source>
        <dbReference type="SAM" id="MobiDB-lite"/>
    </source>
</evidence>